<evidence type="ECO:0000313" key="3">
    <source>
        <dbReference type="EMBL" id="KAJ4353442.1"/>
    </source>
</evidence>
<comment type="caution">
    <text evidence="3">The sequence shown here is derived from an EMBL/GenBank/DDBJ whole genome shotgun (WGS) entry which is preliminary data.</text>
</comment>
<gene>
    <name evidence="3" type="ORF">N0V89_005171</name>
</gene>
<sequence>MSTPSWTDCCPEQDVERFSERSTERRQVFQDAATRLDTKIPPSIWAFLQVADLELVKQITHSGFSWNTMKEGSITTCSSKVKDALRLWKQRPEERMTEDTTPAPKRTHSKAFSNNALSESPSHRSQMPTSETRTRSGKPLGAPEGSVRRDVGIAKRSKERDGNLCVISKMSAAQACHIYPWCAFGAQSTDRVANFWGVLRLFWPKDKVDAWHAKIFHDNGTPHGTETVENMITFTASLHNFHTEGAFALRPVRITADKTQLELEFHWLKRQVRDSRATVDLLELPMSSRGLTDSGHGQYLCYLDNGVPTRLVSGKIFTMTTDDPVNKPLPDPGLLELQWHLQRILAMSGAAGWKEDDFDDDDDSDPPGEFVQQWIEDTWEHRQDWGPSRDGSVDNSDGAY</sequence>
<keyword evidence="4" id="KW-1185">Reference proteome</keyword>
<organism evidence="3 4">
    <name type="scientific">Didymosphaeria variabile</name>
    <dbReference type="NCBI Taxonomy" id="1932322"/>
    <lineage>
        <taxon>Eukaryota</taxon>
        <taxon>Fungi</taxon>
        <taxon>Dikarya</taxon>
        <taxon>Ascomycota</taxon>
        <taxon>Pezizomycotina</taxon>
        <taxon>Dothideomycetes</taxon>
        <taxon>Pleosporomycetidae</taxon>
        <taxon>Pleosporales</taxon>
        <taxon>Massarineae</taxon>
        <taxon>Didymosphaeriaceae</taxon>
        <taxon>Didymosphaeria</taxon>
    </lineage>
</organism>
<accession>A0A9W8XKA9</accession>
<dbReference type="Pfam" id="PF13391">
    <property type="entry name" value="HNH_2"/>
    <property type="match status" value="1"/>
</dbReference>
<dbReference type="InterPro" id="IPR003615">
    <property type="entry name" value="HNH_nuc"/>
</dbReference>
<dbReference type="RefSeq" id="XP_056071216.1">
    <property type="nucleotide sequence ID" value="XM_056213949.1"/>
</dbReference>
<dbReference type="AlphaFoldDB" id="A0A9W8XKA9"/>
<evidence type="ECO:0000259" key="2">
    <source>
        <dbReference type="Pfam" id="PF13391"/>
    </source>
</evidence>
<evidence type="ECO:0000313" key="4">
    <source>
        <dbReference type="Proteomes" id="UP001140513"/>
    </source>
</evidence>
<feature type="compositionally biased region" description="Basic and acidic residues" evidence="1">
    <location>
        <begin position="88"/>
        <end position="98"/>
    </location>
</feature>
<evidence type="ECO:0000256" key="1">
    <source>
        <dbReference type="SAM" id="MobiDB-lite"/>
    </source>
</evidence>
<feature type="region of interest" description="Disordered" evidence="1">
    <location>
        <begin position="380"/>
        <end position="400"/>
    </location>
</feature>
<name>A0A9W8XKA9_9PLEO</name>
<dbReference type="GeneID" id="80908701"/>
<reference evidence="3" key="1">
    <citation type="submission" date="2022-10" db="EMBL/GenBank/DDBJ databases">
        <title>Tapping the CABI collections for fungal endophytes: first genome assemblies for Collariella, Neodidymelliopsis, Ascochyta clinopodiicola, Didymella pomorum, Didymosphaeria variabile, Neocosmospora piperis and Neocucurbitaria cava.</title>
        <authorList>
            <person name="Hill R."/>
        </authorList>
    </citation>
    <scope>NUCLEOTIDE SEQUENCE</scope>
    <source>
        <strain evidence="3">IMI 356815</strain>
    </source>
</reference>
<dbReference type="OrthoDB" id="5416097at2759"/>
<feature type="region of interest" description="Disordered" evidence="1">
    <location>
        <begin position="88"/>
        <end position="154"/>
    </location>
</feature>
<dbReference type="EMBL" id="JAPEUX010000004">
    <property type="protein sequence ID" value="KAJ4353442.1"/>
    <property type="molecule type" value="Genomic_DNA"/>
</dbReference>
<dbReference type="Proteomes" id="UP001140513">
    <property type="component" value="Unassembled WGS sequence"/>
</dbReference>
<feature type="domain" description="HNH nuclease" evidence="2">
    <location>
        <begin position="165"/>
        <end position="249"/>
    </location>
</feature>
<protein>
    <recommendedName>
        <fullName evidence="2">HNH nuclease domain-containing protein</fullName>
    </recommendedName>
</protein>
<feature type="compositionally biased region" description="Polar residues" evidence="1">
    <location>
        <begin position="110"/>
        <end position="131"/>
    </location>
</feature>
<proteinExistence type="predicted"/>